<protein>
    <submittedName>
        <fullName evidence="1">Uncharacterized protein</fullName>
    </submittedName>
</protein>
<name>A0A443SEK1_9ACAR</name>
<sequence length="42" mass="4764">MSEYDQVLQEEGTTICSNNAEFFCGRCFLITTECNNQSIKPV</sequence>
<comment type="caution">
    <text evidence="1">The sequence shown here is derived from an EMBL/GenBank/DDBJ whole genome shotgun (WGS) entry which is preliminary data.</text>
</comment>
<keyword evidence="2" id="KW-1185">Reference proteome</keyword>
<dbReference type="AlphaFoldDB" id="A0A443SEK1"/>
<evidence type="ECO:0000313" key="1">
    <source>
        <dbReference type="EMBL" id="RWS25946.1"/>
    </source>
</evidence>
<dbReference type="EMBL" id="NCKV01003213">
    <property type="protein sequence ID" value="RWS25946.1"/>
    <property type="molecule type" value="Genomic_DNA"/>
</dbReference>
<proteinExistence type="predicted"/>
<accession>A0A443SEK1</accession>
<dbReference type="Proteomes" id="UP000288716">
    <property type="component" value="Unassembled WGS sequence"/>
</dbReference>
<organism evidence="1 2">
    <name type="scientific">Leptotrombidium deliense</name>
    <dbReference type="NCBI Taxonomy" id="299467"/>
    <lineage>
        <taxon>Eukaryota</taxon>
        <taxon>Metazoa</taxon>
        <taxon>Ecdysozoa</taxon>
        <taxon>Arthropoda</taxon>
        <taxon>Chelicerata</taxon>
        <taxon>Arachnida</taxon>
        <taxon>Acari</taxon>
        <taxon>Acariformes</taxon>
        <taxon>Trombidiformes</taxon>
        <taxon>Prostigmata</taxon>
        <taxon>Anystina</taxon>
        <taxon>Parasitengona</taxon>
        <taxon>Trombiculoidea</taxon>
        <taxon>Trombiculidae</taxon>
        <taxon>Leptotrombidium</taxon>
    </lineage>
</organism>
<reference evidence="1 2" key="1">
    <citation type="journal article" date="2018" name="Gigascience">
        <title>Genomes of trombidid mites reveal novel predicted allergens and laterally-transferred genes associated with secondary metabolism.</title>
        <authorList>
            <person name="Dong X."/>
            <person name="Chaisiri K."/>
            <person name="Xia D."/>
            <person name="Armstrong S.D."/>
            <person name="Fang Y."/>
            <person name="Donnelly M.J."/>
            <person name="Kadowaki T."/>
            <person name="McGarry J.W."/>
            <person name="Darby A.C."/>
            <person name="Makepeace B.L."/>
        </authorList>
    </citation>
    <scope>NUCLEOTIDE SEQUENCE [LARGE SCALE GENOMIC DNA]</scope>
    <source>
        <strain evidence="1">UoL-UT</strain>
    </source>
</reference>
<gene>
    <name evidence="1" type="ORF">B4U80_07499</name>
</gene>
<dbReference type="VEuPathDB" id="VectorBase:LDEU006093"/>
<evidence type="ECO:0000313" key="2">
    <source>
        <dbReference type="Proteomes" id="UP000288716"/>
    </source>
</evidence>